<dbReference type="InterPro" id="IPR049567">
    <property type="entry name" value="WDR59-like"/>
</dbReference>
<dbReference type="InterPro" id="IPR019775">
    <property type="entry name" value="WD40_repeat_CS"/>
</dbReference>
<protein>
    <submittedName>
        <fullName evidence="7">GATOR complex protein WDR59</fullName>
    </submittedName>
</protein>
<keyword evidence="2" id="KW-0677">Repeat</keyword>
<evidence type="ECO:0000256" key="2">
    <source>
        <dbReference type="ARBA" id="ARBA00022737"/>
    </source>
</evidence>
<dbReference type="EMBL" id="VIIS01000795">
    <property type="protein sequence ID" value="KAF0304933.1"/>
    <property type="molecule type" value="Genomic_DNA"/>
</dbReference>
<dbReference type="GO" id="GO:0035859">
    <property type="term" value="C:Seh1-associated complex"/>
    <property type="evidence" value="ECO:0007669"/>
    <property type="project" value="TreeGrafter"/>
</dbReference>
<name>A0A6A4WFY6_AMPAM</name>
<evidence type="ECO:0000256" key="1">
    <source>
        <dbReference type="ARBA" id="ARBA00022574"/>
    </source>
</evidence>
<dbReference type="OrthoDB" id="311712at2759"/>
<dbReference type="InterPro" id="IPR015943">
    <property type="entry name" value="WD40/YVTN_repeat-like_dom_sf"/>
</dbReference>
<dbReference type="InterPro" id="IPR049566">
    <property type="entry name" value="WDR59_RTC1-like_RING_Znf"/>
</dbReference>
<dbReference type="PROSITE" id="PS00678">
    <property type="entry name" value="WD_REPEATS_1"/>
    <property type="match status" value="1"/>
</dbReference>
<evidence type="ECO:0000313" key="8">
    <source>
        <dbReference type="Proteomes" id="UP000440578"/>
    </source>
</evidence>
<reference evidence="7 8" key="1">
    <citation type="submission" date="2019-07" db="EMBL/GenBank/DDBJ databases">
        <title>Draft genome assembly of a fouling barnacle, Amphibalanus amphitrite (Darwin, 1854): The first reference genome for Thecostraca.</title>
        <authorList>
            <person name="Kim W."/>
        </authorList>
    </citation>
    <scope>NUCLEOTIDE SEQUENCE [LARGE SCALE GENOMIC DNA]</scope>
    <source>
        <strain evidence="7">SNU_AA5</strain>
        <tissue evidence="7">Soma without cirri and trophi</tissue>
    </source>
</reference>
<dbReference type="CDD" id="cd16692">
    <property type="entry name" value="mRING-H2-C3H3C2_WDR59"/>
    <property type="match status" value="1"/>
</dbReference>
<dbReference type="Gene3D" id="2.130.10.10">
    <property type="entry name" value="YVTN repeat-like/Quinoprotein amine dehydrogenase"/>
    <property type="match status" value="2"/>
</dbReference>
<dbReference type="PANTHER" id="PTHR46170:SF1">
    <property type="entry name" value="GATOR COMPLEX PROTEIN WDR59"/>
    <property type="match status" value="1"/>
</dbReference>
<feature type="repeat" description="WD" evidence="4">
    <location>
        <begin position="191"/>
        <end position="233"/>
    </location>
</feature>
<evidence type="ECO:0000256" key="3">
    <source>
        <dbReference type="ARBA" id="ARBA00038452"/>
    </source>
</evidence>
<dbReference type="GO" id="GO:0034198">
    <property type="term" value="P:cellular response to amino acid starvation"/>
    <property type="evidence" value="ECO:0007669"/>
    <property type="project" value="TreeGrafter"/>
</dbReference>
<comment type="caution">
    <text evidence="7">The sequence shown here is derived from an EMBL/GenBank/DDBJ whole genome shotgun (WGS) entry which is preliminary data.</text>
</comment>
<dbReference type="Proteomes" id="UP000440578">
    <property type="component" value="Unassembled WGS sequence"/>
</dbReference>
<dbReference type="PROSITE" id="PS50908">
    <property type="entry name" value="RWD"/>
    <property type="match status" value="1"/>
</dbReference>
<dbReference type="SMART" id="SM00320">
    <property type="entry name" value="WD40"/>
    <property type="match status" value="4"/>
</dbReference>
<dbReference type="InterPro" id="IPR036322">
    <property type="entry name" value="WD40_repeat_dom_sf"/>
</dbReference>
<feature type="repeat" description="WD" evidence="4">
    <location>
        <begin position="106"/>
        <end position="147"/>
    </location>
</feature>
<feature type="region of interest" description="Disordered" evidence="5">
    <location>
        <begin position="366"/>
        <end position="400"/>
    </location>
</feature>
<dbReference type="PROSITE" id="PS50294">
    <property type="entry name" value="WD_REPEATS_REGION"/>
    <property type="match status" value="1"/>
</dbReference>
<dbReference type="InterPro" id="IPR039456">
    <property type="entry name" value="WDR59_mRING-H2-C3H3C2"/>
</dbReference>
<evidence type="ECO:0000256" key="4">
    <source>
        <dbReference type="PROSITE-ProRule" id="PRU00221"/>
    </source>
</evidence>
<dbReference type="PROSITE" id="PS50082">
    <property type="entry name" value="WD_REPEATS_2"/>
    <property type="match status" value="2"/>
</dbReference>
<organism evidence="7 8">
    <name type="scientific">Amphibalanus amphitrite</name>
    <name type="common">Striped barnacle</name>
    <name type="synonym">Balanus amphitrite</name>
    <dbReference type="NCBI Taxonomy" id="1232801"/>
    <lineage>
        <taxon>Eukaryota</taxon>
        <taxon>Metazoa</taxon>
        <taxon>Ecdysozoa</taxon>
        <taxon>Arthropoda</taxon>
        <taxon>Crustacea</taxon>
        <taxon>Multicrustacea</taxon>
        <taxon>Cirripedia</taxon>
        <taxon>Thoracica</taxon>
        <taxon>Thoracicalcarea</taxon>
        <taxon>Balanomorpha</taxon>
        <taxon>Balanoidea</taxon>
        <taxon>Balanidae</taxon>
        <taxon>Amphibalaninae</taxon>
        <taxon>Amphibalanus</taxon>
    </lineage>
</organism>
<accession>A0A6A4WFY6</accession>
<feature type="compositionally biased region" description="Pro residues" evidence="5">
    <location>
        <begin position="382"/>
        <end position="394"/>
    </location>
</feature>
<dbReference type="Pfam" id="PF00400">
    <property type="entry name" value="WD40"/>
    <property type="match status" value="2"/>
</dbReference>
<dbReference type="PANTHER" id="PTHR46170">
    <property type="entry name" value="GATOR COMPLEX PROTEIN WDR59"/>
    <property type="match status" value="1"/>
</dbReference>
<sequence>MASTGWAGDGDMLTVERKDIPSASCMAVSRDGQHALLASRRLLVLVDLQRPDHHLRALSWHSKYDAGSAAWSRAAAQGGADLAVTYNTAVEVFRCSGGDIRSTGKLQSHRRTITDLDWHWSEPLLATCSVDTNVHLWDVREPRRPVATMRSVESACQVKWNRISSQTLASSHEGDIRVWDRRKLSIPERYISAHTAKIHGLDWSPNSESQLATASQDMYVKFIDVTNPRNIASMPKAKDPVWRARYTPFGSGLVTVAVPQLRRGDNYCLCLWNTASLAAPQHTFAGHSDVVLEFDWRQPDPSQIRDDCEYELLTWSRDQTLRLWPLKADLLQACGHELAHGVSGLDTDHAASPTTDGMETSCIELTSQEQSAADSGPGSGPVSPPVSPQRPAPPRIWRAISEGPPASLEQEFLMINKNIDNVRIEKMSAEERCCTVSVVCGSVSACLRVTFPLSYPSQQPEFRYLEGTRLSAADRQHVKKAWELTAEQHVKRNRSCLEPCLRNLAASLQRLMERQEETAPSLYPAPSTTLFPSANLYGSFKDVNVAFPRTSGARFCGNGMLVVFACPAYMKRLSSRGEGVTPRSLSALDAYLINYAQGASYALAGARLAASPMLFPSLSRSPTGADGPLYGKEAVRLGTSSLGRRPKAYGEERARPRHPRTHTNIVLCYDASRLMPLNRELAERYLLGGQDFSGMCSANASLAASVGRKDLEKVWNLIGLVGDPGLVGSNADPDAGRPWAQHPFGRRLVESVISHYLKMRDVQTVAMLCCLLGTRAQQPSSSVRQQAVAQLDSGSPGESPYHTVHPTETRRHPTLEGLGVNVSRQNRSNSWSDVLDESRLAAPEPGAIEQRFQHDNNRRLLDPARQAEFDRYKRIYADILYRWQLTNHRAQVLKYVSTVPVAHCGLEVRSECSRCGRTFAGSECPLCRRCTIVCVICHVSVKGMSSFCLVCGHGGHLLHMLQWFRDQLLCPTGCGCRCAESLQQ</sequence>
<dbReference type="InterPro" id="IPR006575">
    <property type="entry name" value="RWD_dom"/>
</dbReference>
<dbReference type="InterPro" id="IPR001680">
    <property type="entry name" value="WD40_rpt"/>
</dbReference>
<dbReference type="AlphaFoldDB" id="A0A6A4WFY6"/>
<proteinExistence type="inferred from homology"/>
<feature type="region of interest" description="Disordered" evidence="5">
    <location>
        <begin position="784"/>
        <end position="811"/>
    </location>
</feature>
<evidence type="ECO:0000256" key="5">
    <source>
        <dbReference type="SAM" id="MobiDB-lite"/>
    </source>
</evidence>
<evidence type="ECO:0000313" key="7">
    <source>
        <dbReference type="EMBL" id="KAF0304933.1"/>
    </source>
</evidence>
<keyword evidence="1 4" id="KW-0853">WD repeat</keyword>
<dbReference type="GO" id="GO:1904263">
    <property type="term" value="P:positive regulation of TORC1 signaling"/>
    <property type="evidence" value="ECO:0007669"/>
    <property type="project" value="TreeGrafter"/>
</dbReference>
<gene>
    <name evidence="7" type="primary">WDR59</name>
    <name evidence="7" type="ORF">FJT64_023327</name>
</gene>
<dbReference type="GO" id="GO:0005774">
    <property type="term" value="C:vacuolar membrane"/>
    <property type="evidence" value="ECO:0007669"/>
    <property type="project" value="TreeGrafter"/>
</dbReference>
<dbReference type="Pfam" id="PF17120">
    <property type="entry name" value="zf-RING_16"/>
    <property type="match status" value="1"/>
</dbReference>
<feature type="domain" description="RWD" evidence="6">
    <location>
        <begin position="410"/>
        <end position="511"/>
    </location>
</feature>
<dbReference type="SUPFAM" id="SSF50978">
    <property type="entry name" value="WD40 repeat-like"/>
    <property type="match status" value="1"/>
</dbReference>
<dbReference type="GO" id="GO:0035591">
    <property type="term" value="F:signaling adaptor activity"/>
    <property type="evidence" value="ECO:0007669"/>
    <property type="project" value="TreeGrafter"/>
</dbReference>
<comment type="similarity">
    <text evidence="3">Belongs to the WD repeat WDR59 family.</text>
</comment>
<evidence type="ECO:0000259" key="6">
    <source>
        <dbReference type="PROSITE" id="PS50908"/>
    </source>
</evidence>
<keyword evidence="8" id="KW-1185">Reference proteome</keyword>